<evidence type="ECO:0000313" key="8">
    <source>
        <dbReference type="Proteomes" id="UP000016462"/>
    </source>
</evidence>
<dbReference type="InterPro" id="IPR015422">
    <property type="entry name" value="PyrdxlP-dep_Trfase_small"/>
</dbReference>
<evidence type="ECO:0000256" key="1">
    <source>
        <dbReference type="ARBA" id="ARBA00001933"/>
    </source>
</evidence>
<evidence type="ECO:0000256" key="3">
    <source>
        <dbReference type="ARBA" id="ARBA00022898"/>
    </source>
</evidence>
<dbReference type="SUPFAM" id="SSF53383">
    <property type="entry name" value="PLP-dependent transferases"/>
    <property type="match status" value="1"/>
</dbReference>
<dbReference type="InterPro" id="IPR051798">
    <property type="entry name" value="Class-II_PLP-Dep_Aminotrans"/>
</dbReference>
<evidence type="ECO:0000259" key="6">
    <source>
        <dbReference type="Pfam" id="PF00155"/>
    </source>
</evidence>
<dbReference type="Gene3D" id="3.40.640.10">
    <property type="entry name" value="Type I PLP-dependent aspartate aminotransferase-like (Major domain)"/>
    <property type="match status" value="1"/>
</dbReference>
<comment type="cofactor">
    <cofactor evidence="1">
        <name>pyridoxal 5'-phosphate</name>
        <dbReference type="ChEBI" id="CHEBI:597326"/>
    </cofactor>
</comment>
<organism evidence="7 8">
    <name type="scientific">Agrococcus pavilionensis RW1</name>
    <dbReference type="NCBI Taxonomy" id="1330458"/>
    <lineage>
        <taxon>Bacteria</taxon>
        <taxon>Bacillati</taxon>
        <taxon>Actinomycetota</taxon>
        <taxon>Actinomycetes</taxon>
        <taxon>Micrococcales</taxon>
        <taxon>Microbacteriaceae</taxon>
        <taxon>Agrococcus</taxon>
    </lineage>
</organism>
<name>U1MQY6_9MICO</name>
<sequence>MVNPFEQVPLDRLRERTSIKWRFFEPDVLPMWVAEMDVVPAEPITRAVHDAMLRGDTGYLHGTGYADAFAGFAAERWGAEVVVERTALVSDVMMGAFELIRQLTPPGGTVIVNSPVYPPFHAYSVHAERHVVEAPLGDDLRLDLDALEAVCERVGGTAPDGRSRAVLLLCNPQNPTGTVHSRVELERVAAIADRHGVRVVSDEIHAPLLFDATFTPYWIVDPRGFSLSSASKAFNLAGLRTALIVGGAETADDLAAIAEVVSHGPSHLASIAHVAAFAESGAWLDAVLDGLRENRALLGRLLAEHAPAIRWRPGEATFLAWLDCRESRVADPAARPDPGYIGLSSGPAKAFLEQARVGLSAGEAFGTGGANHVRFNLGTRPDVIEEAVRRMGAIA</sequence>
<protein>
    <recommendedName>
        <fullName evidence="2">cysteine-S-conjugate beta-lyase</fullName>
        <ecNumber evidence="2">4.4.1.13</ecNumber>
    </recommendedName>
</protein>
<gene>
    <name evidence="7" type="ORF">L332_07645</name>
</gene>
<feature type="domain" description="Aminotransferase class I/classII large" evidence="6">
    <location>
        <begin position="73"/>
        <end position="390"/>
    </location>
</feature>
<dbReference type="CDD" id="cd00609">
    <property type="entry name" value="AAT_like"/>
    <property type="match status" value="1"/>
</dbReference>
<dbReference type="InterPro" id="IPR015421">
    <property type="entry name" value="PyrdxlP-dep_Trfase_major"/>
</dbReference>
<dbReference type="PANTHER" id="PTHR43525:SF2">
    <property type="entry name" value="CYSTATHIONINE BETA-LYASE-RELATED"/>
    <property type="match status" value="1"/>
</dbReference>
<dbReference type="InterPro" id="IPR015424">
    <property type="entry name" value="PyrdxlP-dep_Trfase"/>
</dbReference>
<dbReference type="AlphaFoldDB" id="U1MQY6"/>
<keyword evidence="4" id="KW-0456">Lyase</keyword>
<dbReference type="Proteomes" id="UP000016462">
    <property type="component" value="Unassembled WGS sequence"/>
</dbReference>
<dbReference type="EC" id="4.4.1.13" evidence="2"/>
<dbReference type="GO" id="GO:0030170">
    <property type="term" value="F:pyridoxal phosphate binding"/>
    <property type="evidence" value="ECO:0007669"/>
    <property type="project" value="InterPro"/>
</dbReference>
<comment type="similarity">
    <text evidence="5">Belongs to the class-II pyridoxal-phosphate-dependent aminotransferase family. MalY/PatB cystathionine beta-lyase subfamily.</text>
</comment>
<keyword evidence="8" id="KW-1185">Reference proteome</keyword>
<dbReference type="GO" id="GO:0047804">
    <property type="term" value="F:cysteine-S-conjugate beta-lyase activity"/>
    <property type="evidence" value="ECO:0007669"/>
    <property type="project" value="UniProtKB-EC"/>
</dbReference>
<reference evidence="7 8" key="1">
    <citation type="journal article" date="2013" name="Genome Announc.">
        <title>First draft genome sequence from a member of the genus agrococcus, isolated from modern microbialites.</title>
        <authorList>
            <person name="White R.A.III."/>
            <person name="Grassa C.J."/>
            <person name="Suttle C.A."/>
        </authorList>
    </citation>
    <scope>NUCLEOTIDE SEQUENCE [LARGE SCALE GENOMIC DNA]</scope>
    <source>
        <strain evidence="7 8">RW1</strain>
    </source>
</reference>
<proteinExistence type="inferred from homology"/>
<evidence type="ECO:0000256" key="5">
    <source>
        <dbReference type="ARBA" id="ARBA00037974"/>
    </source>
</evidence>
<evidence type="ECO:0000313" key="7">
    <source>
        <dbReference type="EMBL" id="ERG64326.1"/>
    </source>
</evidence>
<dbReference type="Gene3D" id="3.90.1150.10">
    <property type="entry name" value="Aspartate Aminotransferase, domain 1"/>
    <property type="match status" value="1"/>
</dbReference>
<dbReference type="InterPro" id="IPR004839">
    <property type="entry name" value="Aminotransferase_I/II_large"/>
</dbReference>
<dbReference type="EMBL" id="ASHR01000024">
    <property type="protein sequence ID" value="ERG64326.1"/>
    <property type="molecule type" value="Genomic_DNA"/>
</dbReference>
<dbReference type="Pfam" id="PF00155">
    <property type="entry name" value="Aminotran_1_2"/>
    <property type="match status" value="1"/>
</dbReference>
<keyword evidence="3" id="KW-0663">Pyridoxal phosphate</keyword>
<accession>U1MQY6</accession>
<comment type="caution">
    <text evidence="7">The sequence shown here is derived from an EMBL/GenBank/DDBJ whole genome shotgun (WGS) entry which is preliminary data.</text>
</comment>
<evidence type="ECO:0000256" key="2">
    <source>
        <dbReference type="ARBA" id="ARBA00012224"/>
    </source>
</evidence>
<dbReference type="PANTHER" id="PTHR43525">
    <property type="entry name" value="PROTEIN MALY"/>
    <property type="match status" value="1"/>
</dbReference>
<evidence type="ECO:0000256" key="4">
    <source>
        <dbReference type="ARBA" id="ARBA00023239"/>
    </source>
</evidence>
<dbReference type="RefSeq" id="WP_021010522.1">
    <property type="nucleotide sequence ID" value="NZ_ASHR01000024.1"/>
</dbReference>